<accession>C4YPP7</accession>
<dbReference type="GO" id="GO:0006457">
    <property type="term" value="P:protein folding"/>
    <property type="evidence" value="ECO:0007669"/>
    <property type="project" value="TreeGrafter"/>
</dbReference>
<dbReference type="InterPro" id="IPR013766">
    <property type="entry name" value="Thioredoxin_domain"/>
</dbReference>
<dbReference type="Gene3D" id="3.40.30.10">
    <property type="entry name" value="Glutaredoxin"/>
    <property type="match status" value="2"/>
</dbReference>
<dbReference type="OMA" id="WCRHCKK"/>
<dbReference type="Pfam" id="PF00085">
    <property type="entry name" value="Thioredoxin"/>
    <property type="match status" value="2"/>
</dbReference>
<feature type="chain" id="PRO_5005667907" description="protein disulfide-isomerase" evidence="9">
    <location>
        <begin position="22"/>
        <end position="414"/>
    </location>
</feature>
<evidence type="ECO:0000256" key="6">
    <source>
        <dbReference type="ARBA" id="ARBA00023235"/>
    </source>
</evidence>
<dbReference type="OrthoDB" id="10264505at2759"/>
<dbReference type="HOGENOM" id="CLU_038617_1_1_1"/>
<dbReference type="PROSITE" id="PS51352">
    <property type="entry name" value="THIOREDOXIN_2"/>
    <property type="match status" value="2"/>
</dbReference>
<keyword evidence="6" id="KW-0413">Isomerase</keyword>
<comment type="similarity">
    <text evidence="2">Belongs to the protein disulfide isomerase family.</text>
</comment>
<keyword evidence="4 9" id="KW-0732">Signal</keyword>
<dbReference type="SUPFAM" id="SSF52833">
    <property type="entry name" value="Thioredoxin-like"/>
    <property type="match status" value="2"/>
</dbReference>
<name>C4YPP7_CANAW</name>
<feature type="region of interest" description="Disordered" evidence="8">
    <location>
        <begin position="139"/>
        <end position="169"/>
    </location>
</feature>
<dbReference type="AlphaFoldDB" id="C4YPP7"/>
<dbReference type="InterPro" id="IPR036249">
    <property type="entry name" value="Thioredoxin-like_sf"/>
</dbReference>
<comment type="catalytic activity">
    <reaction evidence="1">
        <text>Catalyzes the rearrangement of -S-S- bonds in proteins.</text>
        <dbReference type="EC" id="5.3.4.1"/>
    </reaction>
</comment>
<evidence type="ECO:0000256" key="5">
    <source>
        <dbReference type="ARBA" id="ARBA00023157"/>
    </source>
</evidence>
<organism evidence="11 12">
    <name type="scientific">Candida albicans (strain WO-1)</name>
    <name type="common">Yeast</name>
    <dbReference type="NCBI Taxonomy" id="294748"/>
    <lineage>
        <taxon>Eukaryota</taxon>
        <taxon>Fungi</taxon>
        <taxon>Dikarya</taxon>
        <taxon>Ascomycota</taxon>
        <taxon>Saccharomycotina</taxon>
        <taxon>Pichiomycetes</taxon>
        <taxon>Debaryomycetaceae</taxon>
        <taxon>Candida/Lodderomyces clade</taxon>
        <taxon>Candida</taxon>
    </lineage>
</organism>
<sequence>MMKLLSIITTVLYFFTFLVSSYTTSNIIQANDNNLQSLIKTRGKFSFVDFYADWCRHCKKISPIIDELSELFIDYPEIQIIKINGDKDGKKMSKKYVDIGYPTLLFFYDDGKKIEFDGIRDLTSLSNFIQQLSGIRLNESKSTDNNEEEEEKKEKKESSSSGSSSNVNDAVEETNKLIELTPENFDEKVSQSPISIVSFGASWCKYCQELDTALDKLANEVYIRDSNNNNNNNNKKKIMIGHIVIDQYQNNSIDKRYNIQDLPTVLFFQNGDLQSPLVYKGKKNFHNLLNDINKFTGLNRDAQGNLNNEAGIINEISQLIKNYYNSGDNELEIFDELEKVKTSTSISTSGGGGNDDGDDNDDVIGYYEKLINAKEYIPIELSRINNILQNDIDKLNGITIDSLTKRANILRSLL</sequence>
<feature type="domain" description="Thioredoxin" evidence="10">
    <location>
        <begin position="17"/>
        <end position="134"/>
    </location>
</feature>
<dbReference type="GO" id="GO:0003756">
    <property type="term" value="F:protein disulfide isomerase activity"/>
    <property type="evidence" value="ECO:0007669"/>
    <property type="project" value="UniProtKB-EC"/>
</dbReference>
<evidence type="ECO:0000313" key="12">
    <source>
        <dbReference type="Proteomes" id="UP000001429"/>
    </source>
</evidence>
<feature type="signal peptide" evidence="9">
    <location>
        <begin position="1"/>
        <end position="21"/>
    </location>
</feature>
<dbReference type="EMBL" id="CM000310">
    <property type="protein sequence ID" value="EEQ44186.1"/>
    <property type="molecule type" value="Genomic_DNA"/>
</dbReference>
<evidence type="ECO:0000256" key="4">
    <source>
        <dbReference type="ARBA" id="ARBA00022729"/>
    </source>
</evidence>
<dbReference type="Pfam" id="PF07749">
    <property type="entry name" value="ERp29"/>
    <property type="match status" value="1"/>
</dbReference>
<evidence type="ECO:0000256" key="8">
    <source>
        <dbReference type="SAM" id="MobiDB-lite"/>
    </source>
</evidence>
<evidence type="ECO:0000256" key="3">
    <source>
        <dbReference type="ARBA" id="ARBA00012723"/>
    </source>
</evidence>
<dbReference type="PANTHER" id="PTHR45672">
    <property type="entry name" value="PROTEIN DISULFIDE-ISOMERASE C17H9.14C-RELATED"/>
    <property type="match status" value="1"/>
</dbReference>
<evidence type="ECO:0000256" key="7">
    <source>
        <dbReference type="ARBA" id="ARBA00023284"/>
    </source>
</evidence>
<gene>
    <name evidence="11" type="ORF">CAWG_02448</name>
</gene>
<dbReference type="PaxDb" id="5476-C4YPP7"/>
<keyword evidence="5" id="KW-1015">Disulfide bond</keyword>
<dbReference type="VEuPathDB" id="FungiDB:CAWG_02448"/>
<evidence type="ECO:0000313" key="11">
    <source>
        <dbReference type="EMBL" id="EEQ44186.1"/>
    </source>
</evidence>
<feature type="compositionally biased region" description="Low complexity" evidence="8">
    <location>
        <begin position="159"/>
        <end position="168"/>
    </location>
</feature>
<dbReference type="Proteomes" id="UP000001429">
    <property type="component" value="Chromosome 3"/>
</dbReference>
<keyword evidence="7" id="KW-0676">Redox-active center</keyword>
<proteinExistence type="inferred from homology"/>
<keyword evidence="12" id="KW-1185">Reference proteome</keyword>
<evidence type="ECO:0000256" key="2">
    <source>
        <dbReference type="ARBA" id="ARBA00006347"/>
    </source>
</evidence>
<dbReference type="InterPro" id="IPR051063">
    <property type="entry name" value="PDI"/>
</dbReference>
<evidence type="ECO:0000256" key="1">
    <source>
        <dbReference type="ARBA" id="ARBA00001182"/>
    </source>
</evidence>
<dbReference type="GO" id="GO:0005783">
    <property type="term" value="C:endoplasmic reticulum"/>
    <property type="evidence" value="ECO:0007669"/>
    <property type="project" value="InterPro"/>
</dbReference>
<dbReference type="EC" id="5.3.4.1" evidence="3"/>
<dbReference type="InterPro" id="IPR011679">
    <property type="entry name" value="ERp29_C"/>
</dbReference>
<dbReference type="CDD" id="cd02961">
    <property type="entry name" value="PDI_a_family"/>
    <property type="match status" value="1"/>
</dbReference>
<feature type="domain" description="Thioredoxin" evidence="10">
    <location>
        <begin position="159"/>
        <end position="297"/>
    </location>
</feature>
<dbReference type="InterPro" id="IPR036356">
    <property type="entry name" value="ERp29_C_sf"/>
</dbReference>
<evidence type="ECO:0000256" key="9">
    <source>
        <dbReference type="SAM" id="SignalP"/>
    </source>
</evidence>
<dbReference type="SUPFAM" id="SSF47933">
    <property type="entry name" value="ERP29 C domain-like"/>
    <property type="match status" value="1"/>
</dbReference>
<evidence type="ECO:0000259" key="10">
    <source>
        <dbReference type="PROSITE" id="PS51352"/>
    </source>
</evidence>
<protein>
    <recommendedName>
        <fullName evidence="3">protein disulfide-isomerase</fullName>
        <ecNumber evidence="3">5.3.4.1</ecNumber>
    </recommendedName>
</protein>
<dbReference type="PANTHER" id="PTHR45672:SF3">
    <property type="entry name" value="THIOREDOXIN DOMAIN-CONTAINING PROTEIN 5"/>
    <property type="match status" value="1"/>
</dbReference>
<reference evidence="11 12" key="1">
    <citation type="journal article" date="2009" name="Nature">
        <title>Evolution of pathogenicity and sexual reproduction in eight Candida genomes.</title>
        <authorList>
            <person name="Butler G."/>
            <person name="Rasmussen M.D."/>
            <person name="Lin M.F."/>
            <person name="Santos M.A."/>
            <person name="Sakthikumar S."/>
            <person name="Munro C.A."/>
            <person name="Rheinbay E."/>
            <person name="Grabherr M."/>
            <person name="Forche A."/>
            <person name="Reedy J.L."/>
            <person name="Agrafioti I."/>
            <person name="Arnaud M.B."/>
            <person name="Bates S."/>
            <person name="Brown A.J."/>
            <person name="Brunke S."/>
            <person name="Costanzo M.C."/>
            <person name="Fitzpatrick D.A."/>
            <person name="de Groot P.W."/>
            <person name="Harris D."/>
            <person name="Hoyer L.L."/>
            <person name="Hube B."/>
            <person name="Klis F.M."/>
            <person name="Kodira C."/>
            <person name="Lennard N."/>
            <person name="Logue M.E."/>
            <person name="Martin R."/>
            <person name="Neiman A.M."/>
            <person name="Nikolaou E."/>
            <person name="Quail M.A."/>
            <person name="Quinn J."/>
            <person name="Santos M.C."/>
            <person name="Schmitzberger F.F."/>
            <person name="Sherlock G."/>
            <person name="Shah P."/>
            <person name="Silverstein K.A."/>
            <person name="Skrzypek M.S."/>
            <person name="Soll D."/>
            <person name="Staggs R."/>
            <person name="Stansfield I."/>
            <person name="Stumpf M.P."/>
            <person name="Sudbery P.E."/>
            <person name="Srikantha T."/>
            <person name="Zeng Q."/>
            <person name="Berman J."/>
            <person name="Berriman M."/>
            <person name="Heitman J."/>
            <person name="Gow N.A."/>
            <person name="Lorenz M.C."/>
            <person name="Birren B.W."/>
            <person name="Kellis M."/>
            <person name="Cuomo C.A."/>
        </authorList>
    </citation>
    <scope>NUCLEOTIDE SEQUENCE [LARGE SCALE GENOMIC DNA]</scope>
    <source>
        <strain evidence="11 12">WO-1</strain>
    </source>
</reference>